<evidence type="ECO:0000256" key="1">
    <source>
        <dbReference type="ARBA" id="ARBA00001974"/>
    </source>
</evidence>
<evidence type="ECO:0000256" key="4">
    <source>
        <dbReference type="ARBA" id="ARBA00022456"/>
    </source>
</evidence>
<gene>
    <name evidence="12" type="ORF">AsAng_0013530</name>
</gene>
<evidence type="ECO:0000256" key="2">
    <source>
        <dbReference type="ARBA" id="ARBA00005109"/>
    </source>
</evidence>
<keyword evidence="5 8" id="KW-0285">Flavoprotein</keyword>
<dbReference type="SUPFAM" id="SSF56645">
    <property type="entry name" value="Acyl-CoA dehydrogenase NM domain-like"/>
    <property type="match status" value="1"/>
</dbReference>
<dbReference type="Gene3D" id="1.20.140.10">
    <property type="entry name" value="Butyryl-CoA Dehydrogenase, subunit A, domain 3"/>
    <property type="match status" value="1"/>
</dbReference>
<evidence type="ECO:0000256" key="5">
    <source>
        <dbReference type="ARBA" id="ARBA00022630"/>
    </source>
</evidence>
<dbReference type="PROSITE" id="PS00073">
    <property type="entry name" value="ACYL_COA_DH_2"/>
    <property type="match status" value="1"/>
</dbReference>
<dbReference type="FunFam" id="1.10.540.10:FF:000026">
    <property type="entry name" value="Acyl-CoA dehydrogenase medium chain"/>
    <property type="match status" value="1"/>
</dbReference>
<dbReference type="InterPro" id="IPR009100">
    <property type="entry name" value="AcylCoA_DH/oxidase_NM_dom_sf"/>
</dbReference>
<evidence type="ECO:0000313" key="13">
    <source>
        <dbReference type="Proteomes" id="UP001060919"/>
    </source>
</evidence>
<dbReference type="GO" id="GO:0003995">
    <property type="term" value="F:acyl-CoA dehydrogenase activity"/>
    <property type="evidence" value="ECO:0007669"/>
    <property type="project" value="InterPro"/>
</dbReference>
<dbReference type="Gene3D" id="1.10.540.10">
    <property type="entry name" value="Acyl-CoA dehydrogenase/oxidase, N-terminal domain"/>
    <property type="match status" value="1"/>
</dbReference>
<evidence type="ECO:0000259" key="9">
    <source>
        <dbReference type="Pfam" id="PF00441"/>
    </source>
</evidence>
<keyword evidence="6 8" id="KW-0274">FAD</keyword>
<proteinExistence type="inferred from homology"/>
<dbReference type="InterPro" id="IPR009075">
    <property type="entry name" value="AcylCo_DH/oxidase_C"/>
</dbReference>
<comment type="pathway">
    <text evidence="2">Amino-acid degradation; L-valine degradation.</text>
</comment>
<dbReference type="InterPro" id="IPR006091">
    <property type="entry name" value="Acyl-CoA_Oxase/DH_mid-dom"/>
</dbReference>
<dbReference type="SUPFAM" id="SSF47203">
    <property type="entry name" value="Acyl-CoA dehydrogenase C-terminal domain-like"/>
    <property type="match status" value="1"/>
</dbReference>
<keyword evidence="13" id="KW-1185">Reference proteome</keyword>
<dbReference type="InterPro" id="IPR013786">
    <property type="entry name" value="AcylCoA_DH/ox_N"/>
</dbReference>
<dbReference type="PIRSF" id="PIRSF016578">
    <property type="entry name" value="HsaA"/>
    <property type="match status" value="1"/>
</dbReference>
<evidence type="ECO:0000256" key="7">
    <source>
        <dbReference type="ARBA" id="ARBA00023002"/>
    </source>
</evidence>
<protein>
    <submittedName>
        <fullName evidence="12">Acyl-CoA dehydrogenase family protein</fullName>
    </submittedName>
</protein>
<evidence type="ECO:0000256" key="8">
    <source>
        <dbReference type="RuleBase" id="RU362125"/>
    </source>
</evidence>
<reference evidence="12" key="1">
    <citation type="submission" date="2022-09" db="EMBL/GenBank/DDBJ databases">
        <title>Aureispira anguillicida sp. nov., isolated from Leptocephalus of Japanese eel Anguilla japonica.</title>
        <authorList>
            <person name="Yuasa K."/>
            <person name="Mekata T."/>
            <person name="Ikunari K."/>
        </authorList>
    </citation>
    <scope>NUCLEOTIDE SEQUENCE</scope>
    <source>
        <strain evidence="12">EL160426</strain>
    </source>
</reference>
<dbReference type="InterPro" id="IPR037069">
    <property type="entry name" value="AcylCoA_DH/ox_N_sf"/>
</dbReference>
<feature type="domain" description="Acyl-CoA oxidase/dehydrogenase middle" evidence="10">
    <location>
        <begin position="125"/>
        <end position="218"/>
    </location>
</feature>
<dbReference type="Pfam" id="PF02771">
    <property type="entry name" value="Acyl-CoA_dh_N"/>
    <property type="match status" value="1"/>
</dbReference>
<comment type="cofactor">
    <cofactor evidence="1 8">
        <name>FAD</name>
        <dbReference type="ChEBI" id="CHEBI:57692"/>
    </cofactor>
</comment>
<dbReference type="InterPro" id="IPR046373">
    <property type="entry name" value="Acyl-CoA_Oxase/DH_mid-dom_sf"/>
</dbReference>
<dbReference type="Gene3D" id="2.40.110.10">
    <property type="entry name" value="Butyryl-CoA Dehydrogenase, subunit A, domain 2"/>
    <property type="match status" value="1"/>
</dbReference>
<sequence>MKTYYFTEDHLLFRQSLRDFLDKEAMPYIDEWEEQRRIPKVFWQKFGAMGYFGLNFPEDYGGSNLDFFYSVILVEEVSKCFSGGFAILPMVQSYMSTPYILSHGSAQLKQKYLPGAIAGDLICSIAISEPGAGSDVMNIQTKAIRDGDHYVVNGSKTFITNGVYGDFIVTVVKTDPSAGANGISLLVIDRNTAGVSARKLKKLGWHASDTAELSFDEVRVPVENLIGEEGKGFYYLMGGLQLERLVGAISSIGSCDAALTYTLQYMAERKAFGRSINKFQVLRHRIAQMAAEMEANRYFIYHCCQLHNDGAYAVKESSMAKLLGTELCNKVATECLQFFGGYGYMEDYKVARIFRDARIGTIGAGTSEVMREIIAKMVIDGQEYKEA</sequence>
<dbReference type="PANTHER" id="PTHR43884">
    <property type="entry name" value="ACYL-COA DEHYDROGENASE"/>
    <property type="match status" value="1"/>
</dbReference>
<keyword evidence="7 8" id="KW-0560">Oxidoreductase</keyword>
<dbReference type="RefSeq" id="WP_264791931.1">
    <property type="nucleotide sequence ID" value="NZ_AP026867.1"/>
</dbReference>
<comment type="similarity">
    <text evidence="3 8">Belongs to the acyl-CoA dehydrogenase family.</text>
</comment>
<dbReference type="Proteomes" id="UP001060919">
    <property type="component" value="Chromosome"/>
</dbReference>
<evidence type="ECO:0000256" key="6">
    <source>
        <dbReference type="ARBA" id="ARBA00022827"/>
    </source>
</evidence>
<dbReference type="EMBL" id="AP026867">
    <property type="protein sequence ID" value="BDS10644.1"/>
    <property type="molecule type" value="Genomic_DNA"/>
</dbReference>
<dbReference type="GO" id="GO:0050660">
    <property type="term" value="F:flavin adenine dinucleotide binding"/>
    <property type="evidence" value="ECO:0007669"/>
    <property type="project" value="InterPro"/>
</dbReference>
<dbReference type="InterPro" id="IPR036250">
    <property type="entry name" value="AcylCo_DH-like_C"/>
</dbReference>
<dbReference type="FunFam" id="2.40.110.10:FF:000001">
    <property type="entry name" value="Acyl-CoA dehydrogenase, mitochondrial"/>
    <property type="match status" value="1"/>
</dbReference>
<feature type="domain" description="Acyl-CoA dehydrogenase/oxidase N-terminal" evidence="11">
    <location>
        <begin position="7"/>
        <end position="120"/>
    </location>
</feature>
<evidence type="ECO:0000256" key="3">
    <source>
        <dbReference type="ARBA" id="ARBA00009347"/>
    </source>
</evidence>
<evidence type="ECO:0000259" key="10">
    <source>
        <dbReference type="Pfam" id="PF02770"/>
    </source>
</evidence>
<dbReference type="PANTHER" id="PTHR43884:SF12">
    <property type="entry name" value="ISOVALERYL-COA DEHYDROGENASE, MITOCHONDRIAL-RELATED"/>
    <property type="match status" value="1"/>
</dbReference>
<organism evidence="12 13">
    <name type="scientific">Aureispira anguillae</name>
    <dbReference type="NCBI Taxonomy" id="2864201"/>
    <lineage>
        <taxon>Bacteria</taxon>
        <taxon>Pseudomonadati</taxon>
        <taxon>Bacteroidota</taxon>
        <taxon>Saprospiria</taxon>
        <taxon>Saprospirales</taxon>
        <taxon>Saprospiraceae</taxon>
        <taxon>Aureispira</taxon>
    </lineage>
</organism>
<name>A0A916DPM9_9BACT</name>
<dbReference type="FunFam" id="1.20.140.10:FF:000001">
    <property type="entry name" value="Acyl-CoA dehydrogenase"/>
    <property type="match status" value="1"/>
</dbReference>
<feature type="domain" description="Acyl-CoA dehydrogenase/oxidase C-terminal" evidence="9">
    <location>
        <begin position="230"/>
        <end position="378"/>
    </location>
</feature>
<keyword evidence="4" id="KW-0101">Branched-chain amino acid catabolism</keyword>
<dbReference type="Pfam" id="PF00441">
    <property type="entry name" value="Acyl-CoA_dh_1"/>
    <property type="match status" value="1"/>
</dbReference>
<dbReference type="GO" id="GO:0033539">
    <property type="term" value="P:fatty acid beta-oxidation using acyl-CoA dehydrogenase"/>
    <property type="evidence" value="ECO:0007669"/>
    <property type="project" value="TreeGrafter"/>
</dbReference>
<dbReference type="KEGG" id="aup:AsAng_0013530"/>
<dbReference type="Pfam" id="PF02770">
    <property type="entry name" value="Acyl-CoA_dh_M"/>
    <property type="match status" value="1"/>
</dbReference>
<dbReference type="GO" id="GO:0046359">
    <property type="term" value="P:butyrate catabolic process"/>
    <property type="evidence" value="ECO:0007669"/>
    <property type="project" value="TreeGrafter"/>
</dbReference>
<evidence type="ECO:0000313" key="12">
    <source>
        <dbReference type="EMBL" id="BDS10644.1"/>
    </source>
</evidence>
<dbReference type="GO" id="GO:0009083">
    <property type="term" value="P:branched-chain amino acid catabolic process"/>
    <property type="evidence" value="ECO:0007669"/>
    <property type="project" value="UniProtKB-KW"/>
</dbReference>
<evidence type="ECO:0000259" key="11">
    <source>
        <dbReference type="Pfam" id="PF02771"/>
    </source>
</evidence>
<dbReference type="AlphaFoldDB" id="A0A916DPM9"/>
<dbReference type="InterPro" id="IPR006089">
    <property type="entry name" value="Acyl-CoA_DH_CS"/>
</dbReference>
<accession>A0A916DPM9</accession>